<keyword evidence="1" id="KW-0805">Transcription regulation</keyword>
<evidence type="ECO:0000313" key="5">
    <source>
        <dbReference type="EMBL" id="PZX17180.1"/>
    </source>
</evidence>
<dbReference type="Gene3D" id="1.20.120.530">
    <property type="entry name" value="GntR ligand-binding domain-like"/>
    <property type="match status" value="1"/>
</dbReference>
<dbReference type="AlphaFoldDB" id="A0A2W7NB15"/>
<reference evidence="5 6" key="1">
    <citation type="submission" date="2018-06" db="EMBL/GenBank/DDBJ databases">
        <title>Genomic Encyclopedia of Archaeal and Bacterial Type Strains, Phase II (KMG-II): from individual species to whole genera.</title>
        <authorList>
            <person name="Goeker M."/>
        </authorList>
    </citation>
    <scope>NUCLEOTIDE SEQUENCE [LARGE SCALE GENOMIC DNA]</scope>
    <source>
        <strain evidence="5 6">DSM 22009</strain>
    </source>
</reference>
<comment type="caution">
    <text evidence="5">The sequence shown here is derived from an EMBL/GenBank/DDBJ whole genome shotgun (WGS) entry which is preliminary data.</text>
</comment>
<dbReference type="GO" id="GO:0003677">
    <property type="term" value="F:DNA binding"/>
    <property type="evidence" value="ECO:0007669"/>
    <property type="project" value="UniProtKB-KW"/>
</dbReference>
<dbReference type="Pfam" id="PF07729">
    <property type="entry name" value="FCD"/>
    <property type="match status" value="1"/>
</dbReference>
<dbReference type="SUPFAM" id="SSF48008">
    <property type="entry name" value="GntR ligand-binding domain-like"/>
    <property type="match status" value="1"/>
</dbReference>
<dbReference type="PANTHER" id="PTHR43537">
    <property type="entry name" value="TRANSCRIPTIONAL REGULATOR, GNTR FAMILY"/>
    <property type="match status" value="1"/>
</dbReference>
<sequence length="232" mass="24959">MNGPIETAKFAPLDREGLVDRIAETLMEAIIAGRIAPGDRLSESTIARDMGVSRAPVREAARLLENSGLVRYRANRGFFVHEIAAEGFRDLYELRIAIETAAALRLIAGDAAAALPALTAALDRLKAAAEGECDVTAMISADLAFHRAICLASGNARFVQVFDQIANETRLGVMLIGRLYDDPAEIARSHEPVLAAIAASDREAVVAAIEYHLGTARDLVPPMLVADTEKRR</sequence>
<dbReference type="InterPro" id="IPR036388">
    <property type="entry name" value="WH-like_DNA-bd_sf"/>
</dbReference>
<name>A0A2W7NB15_9RHOB</name>
<dbReference type="InterPro" id="IPR008920">
    <property type="entry name" value="TF_FadR/GntR_C"/>
</dbReference>
<evidence type="ECO:0000313" key="6">
    <source>
        <dbReference type="Proteomes" id="UP000248916"/>
    </source>
</evidence>
<evidence type="ECO:0000256" key="3">
    <source>
        <dbReference type="ARBA" id="ARBA00023163"/>
    </source>
</evidence>
<evidence type="ECO:0000256" key="1">
    <source>
        <dbReference type="ARBA" id="ARBA00023015"/>
    </source>
</evidence>
<dbReference type="SMART" id="SM00895">
    <property type="entry name" value="FCD"/>
    <property type="match status" value="1"/>
</dbReference>
<keyword evidence="6" id="KW-1185">Reference proteome</keyword>
<dbReference type="PROSITE" id="PS50949">
    <property type="entry name" value="HTH_GNTR"/>
    <property type="match status" value="1"/>
</dbReference>
<dbReference type="InterPro" id="IPR000524">
    <property type="entry name" value="Tscrpt_reg_HTH_GntR"/>
</dbReference>
<dbReference type="SMART" id="SM00345">
    <property type="entry name" value="HTH_GNTR"/>
    <property type="match status" value="1"/>
</dbReference>
<feature type="domain" description="HTH gntR-type" evidence="4">
    <location>
        <begin position="16"/>
        <end position="83"/>
    </location>
</feature>
<protein>
    <submittedName>
        <fullName evidence="5">DNA-binding GntR family transcriptional regulator</fullName>
    </submittedName>
</protein>
<accession>A0A2W7NB15</accession>
<organism evidence="5 6">
    <name type="scientific">Palleronia aestuarii</name>
    <dbReference type="NCBI Taxonomy" id="568105"/>
    <lineage>
        <taxon>Bacteria</taxon>
        <taxon>Pseudomonadati</taxon>
        <taxon>Pseudomonadota</taxon>
        <taxon>Alphaproteobacteria</taxon>
        <taxon>Rhodobacterales</taxon>
        <taxon>Roseobacteraceae</taxon>
        <taxon>Palleronia</taxon>
    </lineage>
</organism>
<gene>
    <name evidence="5" type="ORF">LX81_01812</name>
</gene>
<keyword evidence="2 5" id="KW-0238">DNA-binding</keyword>
<dbReference type="CDD" id="cd07377">
    <property type="entry name" value="WHTH_GntR"/>
    <property type="match status" value="1"/>
</dbReference>
<dbReference type="Gene3D" id="1.10.10.10">
    <property type="entry name" value="Winged helix-like DNA-binding domain superfamily/Winged helix DNA-binding domain"/>
    <property type="match status" value="1"/>
</dbReference>
<evidence type="ECO:0000256" key="2">
    <source>
        <dbReference type="ARBA" id="ARBA00023125"/>
    </source>
</evidence>
<proteinExistence type="predicted"/>
<dbReference type="Proteomes" id="UP000248916">
    <property type="component" value="Unassembled WGS sequence"/>
</dbReference>
<evidence type="ECO:0000259" key="4">
    <source>
        <dbReference type="PROSITE" id="PS50949"/>
    </source>
</evidence>
<dbReference type="InterPro" id="IPR011711">
    <property type="entry name" value="GntR_C"/>
</dbReference>
<dbReference type="OrthoDB" id="9028214at2"/>
<dbReference type="Pfam" id="PF00392">
    <property type="entry name" value="GntR"/>
    <property type="match status" value="1"/>
</dbReference>
<keyword evidence="3" id="KW-0804">Transcription</keyword>
<dbReference type="PANTHER" id="PTHR43537:SF45">
    <property type="entry name" value="GNTR FAMILY REGULATORY PROTEIN"/>
    <property type="match status" value="1"/>
</dbReference>
<dbReference type="EMBL" id="QKZL01000005">
    <property type="protein sequence ID" value="PZX17180.1"/>
    <property type="molecule type" value="Genomic_DNA"/>
</dbReference>
<dbReference type="GO" id="GO:0003700">
    <property type="term" value="F:DNA-binding transcription factor activity"/>
    <property type="evidence" value="ECO:0007669"/>
    <property type="project" value="InterPro"/>
</dbReference>
<dbReference type="SUPFAM" id="SSF46785">
    <property type="entry name" value="Winged helix' DNA-binding domain"/>
    <property type="match status" value="1"/>
</dbReference>
<dbReference type="InterPro" id="IPR036390">
    <property type="entry name" value="WH_DNA-bd_sf"/>
</dbReference>